<protein>
    <submittedName>
        <fullName evidence="1">Uncharacterized protein</fullName>
    </submittedName>
</protein>
<dbReference type="EMBL" id="BPQB01000037">
    <property type="protein sequence ID" value="GJE94101.1"/>
    <property type="molecule type" value="Genomic_DNA"/>
</dbReference>
<dbReference type="OrthoDB" id="107110at2759"/>
<sequence length="687" mass="77279">MGKSRLAHEASRILVTIPLNIRRKEALAWPMPDDCARDFLEASRSIDAAYADQLAFFAAMLRCASSRISSLLPGRSYADEEDLAGDWIEFLEADNRRARNDFYKEVVQETRAILTDAGLPALHLEVKQWDPIARKVQARATEYLQQLVHDIEARLTGQRKHAEVALLIYIDEVYDLSRIRRGGSESFYDTLFRAFTALGPENPLFLLTITTHPAVALHANLPMRHQPPYSELPFDVLLDHRPLFSPNSMTLWDVAQPSFMANFGRPMFGTRQAAMKATQFDVRRFALQKLICSSFLQFRPQKSPPGPGKRPSLEIIFAILSTRLEVDFDLASEEARLLTEEMVYKHMRIAFIFPAHGDYIITGTPSEPLLAEAAAEFMCLCTDVSWLRELANAASRALIKITWRGDLLARLLLTLSFDRAGDPHRRASAWDGERMYSPAVPLVDFLQALFADQWHDAVLDAKAIGSAPDSVPLREAFEHAFVRFSHFIEFNGDHTLDAHVALAAVARGFAIRLVPTQSAISIAIPVVMKDEKLCVDLMSFIFIQLKTKPEPARRPAPDYLDRVFQGLAHTHPVIHIVMQLHPDKAVPEASIPHEDDARTEHPCYGLTAYGASSVVYKVLDGADPKHPATLLDSEPLSDSYLGQDSRRLFHQQRLKFEWSSGPATFDWMGDEDARPQVEETVEGVFAD</sequence>
<dbReference type="PANTHER" id="PTHR33266">
    <property type="entry name" value="CHROMOSOME 15, WHOLE GENOME SHOTGUN SEQUENCE"/>
    <property type="match status" value="1"/>
</dbReference>
<evidence type="ECO:0000313" key="2">
    <source>
        <dbReference type="Proteomes" id="UP000703269"/>
    </source>
</evidence>
<name>A0A9P3GFQ9_9APHY</name>
<dbReference type="PANTHER" id="PTHR33266:SF1">
    <property type="entry name" value="F-BOX DOMAIN-CONTAINING PROTEIN"/>
    <property type="match status" value="1"/>
</dbReference>
<comment type="caution">
    <text evidence="1">The sequence shown here is derived from an EMBL/GenBank/DDBJ whole genome shotgun (WGS) entry which is preliminary data.</text>
</comment>
<dbReference type="Proteomes" id="UP000703269">
    <property type="component" value="Unassembled WGS sequence"/>
</dbReference>
<reference evidence="1 2" key="1">
    <citation type="submission" date="2021-08" db="EMBL/GenBank/DDBJ databases">
        <title>Draft Genome Sequence of Phanerochaete sordida strain YK-624.</title>
        <authorList>
            <person name="Mori T."/>
            <person name="Dohra H."/>
            <person name="Suzuki T."/>
            <person name="Kawagishi H."/>
            <person name="Hirai H."/>
        </authorList>
    </citation>
    <scope>NUCLEOTIDE SEQUENCE [LARGE SCALE GENOMIC DNA]</scope>
    <source>
        <strain evidence="1 2">YK-624</strain>
    </source>
</reference>
<keyword evidence="2" id="KW-1185">Reference proteome</keyword>
<evidence type="ECO:0000313" key="1">
    <source>
        <dbReference type="EMBL" id="GJE94101.1"/>
    </source>
</evidence>
<accession>A0A9P3GFQ9</accession>
<proteinExistence type="predicted"/>
<dbReference type="AlphaFoldDB" id="A0A9P3GFQ9"/>
<gene>
    <name evidence="1" type="ORF">PsYK624_102690</name>
</gene>
<organism evidence="1 2">
    <name type="scientific">Phanerochaete sordida</name>
    <dbReference type="NCBI Taxonomy" id="48140"/>
    <lineage>
        <taxon>Eukaryota</taxon>
        <taxon>Fungi</taxon>
        <taxon>Dikarya</taxon>
        <taxon>Basidiomycota</taxon>
        <taxon>Agaricomycotina</taxon>
        <taxon>Agaricomycetes</taxon>
        <taxon>Polyporales</taxon>
        <taxon>Phanerochaetaceae</taxon>
        <taxon>Phanerochaete</taxon>
    </lineage>
</organism>